<dbReference type="Proteomes" id="UP000828390">
    <property type="component" value="Unassembled WGS sequence"/>
</dbReference>
<keyword evidence="2" id="KW-1185">Reference proteome</keyword>
<accession>A0A9D4FZM6</accession>
<gene>
    <name evidence="1" type="ORF">DPMN_134780</name>
</gene>
<dbReference type="EMBL" id="JAIWYP010000006">
    <property type="protein sequence ID" value="KAH3806459.1"/>
    <property type="molecule type" value="Genomic_DNA"/>
</dbReference>
<sequence length="54" mass="5937">MVWLCAAGVSRSTRRKFSLSGIVTTHQTHMLQGTGIDPSCLGEKNVIQPLRQPE</sequence>
<proteinExistence type="predicted"/>
<evidence type="ECO:0000313" key="2">
    <source>
        <dbReference type="Proteomes" id="UP000828390"/>
    </source>
</evidence>
<protein>
    <submittedName>
        <fullName evidence="1">Uncharacterized protein</fullName>
    </submittedName>
</protein>
<reference evidence="1" key="1">
    <citation type="journal article" date="2019" name="bioRxiv">
        <title>The Genome of the Zebra Mussel, Dreissena polymorpha: A Resource for Invasive Species Research.</title>
        <authorList>
            <person name="McCartney M.A."/>
            <person name="Auch B."/>
            <person name="Kono T."/>
            <person name="Mallez S."/>
            <person name="Zhang Y."/>
            <person name="Obille A."/>
            <person name="Becker A."/>
            <person name="Abrahante J.E."/>
            <person name="Garbe J."/>
            <person name="Badalamenti J.P."/>
            <person name="Herman A."/>
            <person name="Mangelson H."/>
            <person name="Liachko I."/>
            <person name="Sullivan S."/>
            <person name="Sone E.D."/>
            <person name="Koren S."/>
            <person name="Silverstein K.A.T."/>
            <person name="Beckman K.B."/>
            <person name="Gohl D.M."/>
        </authorList>
    </citation>
    <scope>NUCLEOTIDE SEQUENCE</scope>
    <source>
        <strain evidence="1">Duluth1</strain>
        <tissue evidence="1">Whole animal</tissue>
    </source>
</reference>
<organism evidence="1 2">
    <name type="scientific">Dreissena polymorpha</name>
    <name type="common">Zebra mussel</name>
    <name type="synonym">Mytilus polymorpha</name>
    <dbReference type="NCBI Taxonomy" id="45954"/>
    <lineage>
        <taxon>Eukaryota</taxon>
        <taxon>Metazoa</taxon>
        <taxon>Spiralia</taxon>
        <taxon>Lophotrochozoa</taxon>
        <taxon>Mollusca</taxon>
        <taxon>Bivalvia</taxon>
        <taxon>Autobranchia</taxon>
        <taxon>Heteroconchia</taxon>
        <taxon>Euheterodonta</taxon>
        <taxon>Imparidentia</taxon>
        <taxon>Neoheterodontei</taxon>
        <taxon>Myida</taxon>
        <taxon>Dreissenoidea</taxon>
        <taxon>Dreissenidae</taxon>
        <taxon>Dreissena</taxon>
    </lineage>
</organism>
<evidence type="ECO:0000313" key="1">
    <source>
        <dbReference type="EMBL" id="KAH3806459.1"/>
    </source>
</evidence>
<comment type="caution">
    <text evidence="1">The sequence shown here is derived from an EMBL/GenBank/DDBJ whole genome shotgun (WGS) entry which is preliminary data.</text>
</comment>
<name>A0A9D4FZM6_DREPO</name>
<dbReference type="AlphaFoldDB" id="A0A9D4FZM6"/>
<reference evidence="1" key="2">
    <citation type="submission" date="2020-11" db="EMBL/GenBank/DDBJ databases">
        <authorList>
            <person name="McCartney M.A."/>
            <person name="Auch B."/>
            <person name="Kono T."/>
            <person name="Mallez S."/>
            <person name="Becker A."/>
            <person name="Gohl D.M."/>
            <person name="Silverstein K.A.T."/>
            <person name="Koren S."/>
            <person name="Bechman K.B."/>
            <person name="Herman A."/>
            <person name="Abrahante J.E."/>
            <person name="Garbe J."/>
        </authorList>
    </citation>
    <scope>NUCLEOTIDE SEQUENCE</scope>
    <source>
        <strain evidence="1">Duluth1</strain>
        <tissue evidence="1">Whole animal</tissue>
    </source>
</reference>